<dbReference type="InterPro" id="IPR036291">
    <property type="entry name" value="NAD(P)-bd_dom_sf"/>
</dbReference>
<dbReference type="EMBL" id="HBIP01011073">
    <property type="protein sequence ID" value="CAE0491120.1"/>
    <property type="molecule type" value="Transcribed_RNA"/>
</dbReference>
<gene>
    <name evidence="3" type="ORF">DTER00134_LOCUS6193</name>
</gene>
<dbReference type="Pfam" id="PF00106">
    <property type="entry name" value="adh_short"/>
    <property type="match status" value="1"/>
</dbReference>
<evidence type="ECO:0000256" key="2">
    <source>
        <dbReference type="RuleBase" id="RU000363"/>
    </source>
</evidence>
<sequence>MLSAGRIGTSSLSTAATRQPGLRKMSVQCNAGRVLITGGNTGIGFETAKSLCQQGYEVTIGCRDDGRAANAVQAIKSAQPDAKLDSIRLDLQDLSSVAECYKRLAEEKRTEFDVLLNNAGVMATPKMQTKDGFEYQLGVNHLGHFALTNLLLPHLKESNKPVRIINVSSMGHTLGKMDFDDLFRDKPGAYGPWEAYGQSKRANILFTYELACRLQAHPQITANCLHPGVVRTELGRYMIDDSNRWYMSLLIPVAALFFKTPAQGAETSIYLASSPNVANMTSKYWDNCKAIQSDAATYDPEIAKKLWEVSEELVMPKLKAFL</sequence>
<dbReference type="CDD" id="cd05327">
    <property type="entry name" value="retinol-DH_like_SDR_c_like"/>
    <property type="match status" value="1"/>
</dbReference>
<name>A0A7S3QRR4_DUNTE</name>
<keyword evidence="1" id="KW-0560">Oxidoreductase</keyword>
<proteinExistence type="inferred from homology"/>
<dbReference type="Gene3D" id="3.40.50.720">
    <property type="entry name" value="NAD(P)-binding Rossmann-like Domain"/>
    <property type="match status" value="1"/>
</dbReference>
<accession>A0A7S3QRR4</accession>
<comment type="similarity">
    <text evidence="2">Belongs to the short-chain dehydrogenases/reductases (SDR) family.</text>
</comment>
<dbReference type="PANTHER" id="PTHR43157:SF31">
    <property type="entry name" value="PHOSPHATIDYLINOSITOL-GLYCAN BIOSYNTHESIS CLASS F PROTEIN"/>
    <property type="match status" value="1"/>
</dbReference>
<reference evidence="3" key="1">
    <citation type="submission" date="2021-01" db="EMBL/GenBank/DDBJ databases">
        <authorList>
            <person name="Corre E."/>
            <person name="Pelletier E."/>
            <person name="Niang G."/>
            <person name="Scheremetjew M."/>
            <person name="Finn R."/>
            <person name="Kale V."/>
            <person name="Holt S."/>
            <person name="Cochrane G."/>
            <person name="Meng A."/>
            <person name="Brown T."/>
            <person name="Cohen L."/>
        </authorList>
    </citation>
    <scope>NUCLEOTIDE SEQUENCE</scope>
    <source>
        <strain evidence="3">CCMP1320</strain>
    </source>
</reference>
<organism evidence="3">
    <name type="scientific">Dunaliella tertiolecta</name>
    <name type="common">Green alga</name>
    <dbReference type="NCBI Taxonomy" id="3047"/>
    <lineage>
        <taxon>Eukaryota</taxon>
        <taxon>Viridiplantae</taxon>
        <taxon>Chlorophyta</taxon>
        <taxon>core chlorophytes</taxon>
        <taxon>Chlorophyceae</taxon>
        <taxon>CS clade</taxon>
        <taxon>Chlamydomonadales</taxon>
        <taxon>Dunaliellaceae</taxon>
        <taxon>Dunaliella</taxon>
    </lineage>
</organism>
<protein>
    <submittedName>
        <fullName evidence="3">Uncharacterized protein</fullName>
    </submittedName>
</protein>
<dbReference type="PRINTS" id="PR00081">
    <property type="entry name" value="GDHRDH"/>
</dbReference>
<dbReference type="GO" id="GO:0016491">
    <property type="term" value="F:oxidoreductase activity"/>
    <property type="evidence" value="ECO:0007669"/>
    <property type="project" value="UniProtKB-KW"/>
</dbReference>
<dbReference type="SUPFAM" id="SSF51735">
    <property type="entry name" value="NAD(P)-binding Rossmann-fold domains"/>
    <property type="match status" value="1"/>
</dbReference>
<evidence type="ECO:0000256" key="1">
    <source>
        <dbReference type="ARBA" id="ARBA00023002"/>
    </source>
</evidence>
<dbReference type="InterPro" id="IPR002347">
    <property type="entry name" value="SDR_fam"/>
</dbReference>
<dbReference type="PRINTS" id="PR00080">
    <property type="entry name" value="SDRFAMILY"/>
</dbReference>
<dbReference type="AlphaFoldDB" id="A0A7S3QRR4"/>
<dbReference type="PANTHER" id="PTHR43157">
    <property type="entry name" value="PHOSPHATIDYLINOSITOL-GLYCAN BIOSYNTHESIS CLASS F PROTEIN-RELATED"/>
    <property type="match status" value="1"/>
</dbReference>
<evidence type="ECO:0000313" key="3">
    <source>
        <dbReference type="EMBL" id="CAE0491120.1"/>
    </source>
</evidence>